<proteinExistence type="inferred from homology"/>
<comment type="pathway">
    <text evidence="2 11">Amino-acid degradation; L-lysine degradation via saccharopine pathway; glutaryl-CoA from L-lysine: step 6/6.</text>
</comment>
<evidence type="ECO:0000256" key="4">
    <source>
        <dbReference type="ARBA" id="ARBA00012945"/>
    </source>
</evidence>
<comment type="cofactor">
    <cofactor evidence="11">
        <name>(R)-lipoate</name>
        <dbReference type="ChEBI" id="CHEBI:83088"/>
    </cofactor>
    <text evidence="11">Binds 1 lipoyl cofactor covalently.</text>
</comment>
<keyword evidence="6 11" id="KW-0816">Tricarboxylic acid cycle</keyword>
<dbReference type="EMBL" id="LVJZ01000003">
    <property type="protein sequence ID" value="ODB96829.1"/>
    <property type="molecule type" value="Genomic_DNA"/>
</dbReference>
<dbReference type="PANTHER" id="PTHR43416">
    <property type="entry name" value="DIHYDROLIPOYLLYSINE-RESIDUE SUCCINYLTRANSFERASE COMPONENT OF 2-OXOGLUTARATE DEHYDROGENASE COMPLEX, MITOCHONDRIAL-RELATED"/>
    <property type="match status" value="1"/>
</dbReference>
<dbReference type="PROSITE" id="PS51826">
    <property type="entry name" value="PSBD"/>
    <property type="match status" value="1"/>
</dbReference>
<evidence type="ECO:0000256" key="7">
    <source>
        <dbReference type="ARBA" id="ARBA00022679"/>
    </source>
</evidence>
<dbReference type="InterPro" id="IPR050537">
    <property type="entry name" value="2-oxoacid_dehydrogenase"/>
</dbReference>
<comment type="function">
    <text evidence="1 11">E2 component of the 2-oxoglutarate dehydrogenase (OGDH) complex which catalyzes the second step in the conversion of 2-oxoglutarate to succinyl-CoA and CO(2).</text>
</comment>
<dbReference type="InterPro" id="IPR003016">
    <property type="entry name" value="2-oxoA_DH_lipoyl-BS"/>
</dbReference>
<keyword evidence="15" id="KW-1185">Reference proteome</keyword>
<dbReference type="SUPFAM" id="SSF51230">
    <property type="entry name" value="Single hybrid motif"/>
    <property type="match status" value="1"/>
</dbReference>
<evidence type="ECO:0000256" key="1">
    <source>
        <dbReference type="ARBA" id="ARBA00004052"/>
    </source>
</evidence>
<keyword evidence="8 11" id="KW-0450">Lipoyl</keyword>
<evidence type="ECO:0000259" key="13">
    <source>
        <dbReference type="PROSITE" id="PS51826"/>
    </source>
</evidence>
<dbReference type="Gene3D" id="4.10.320.10">
    <property type="entry name" value="E3-binding domain"/>
    <property type="match status" value="1"/>
</dbReference>
<dbReference type="GO" id="GO:0004149">
    <property type="term" value="F:dihydrolipoyllysine-residue succinyltransferase activity"/>
    <property type="evidence" value="ECO:0007669"/>
    <property type="project" value="UniProtKB-UniRule"/>
</dbReference>
<evidence type="ECO:0000256" key="3">
    <source>
        <dbReference type="ARBA" id="ARBA00007317"/>
    </source>
</evidence>
<dbReference type="PROSITE" id="PS00189">
    <property type="entry name" value="LIPOYL"/>
    <property type="match status" value="1"/>
</dbReference>
<dbReference type="CDD" id="cd06849">
    <property type="entry name" value="lipoyl_domain"/>
    <property type="match status" value="1"/>
</dbReference>
<dbReference type="UniPathway" id="UPA00868">
    <property type="reaction ID" value="UER00840"/>
</dbReference>
<dbReference type="SUPFAM" id="SSF47005">
    <property type="entry name" value="Peripheral subunit-binding domain of 2-oxo acid dehydrogenase complex"/>
    <property type="match status" value="1"/>
</dbReference>
<dbReference type="GO" id="GO:0005829">
    <property type="term" value="C:cytosol"/>
    <property type="evidence" value="ECO:0007669"/>
    <property type="project" value="TreeGrafter"/>
</dbReference>
<dbReference type="NCBIfam" id="TIGR01347">
    <property type="entry name" value="sucB"/>
    <property type="match status" value="1"/>
</dbReference>
<dbReference type="Proteomes" id="UP000094849">
    <property type="component" value="Unassembled WGS sequence"/>
</dbReference>
<evidence type="ECO:0000259" key="12">
    <source>
        <dbReference type="PROSITE" id="PS50968"/>
    </source>
</evidence>
<dbReference type="InterPro" id="IPR004167">
    <property type="entry name" value="PSBD"/>
</dbReference>
<feature type="domain" description="Peripheral subunit-binding (PSBD)" evidence="13">
    <location>
        <begin position="105"/>
        <end position="142"/>
    </location>
</feature>
<dbReference type="PROSITE" id="PS50968">
    <property type="entry name" value="BIOTINYL_LIPOYL"/>
    <property type="match status" value="1"/>
</dbReference>
<dbReference type="SUPFAM" id="SSF52777">
    <property type="entry name" value="CoA-dependent acyltransferases"/>
    <property type="match status" value="1"/>
</dbReference>
<dbReference type="InterPro" id="IPR000089">
    <property type="entry name" value="Biotin_lipoyl"/>
</dbReference>
<evidence type="ECO:0000256" key="2">
    <source>
        <dbReference type="ARBA" id="ARBA00005145"/>
    </source>
</evidence>
<comment type="caution">
    <text evidence="14">The sequence shown here is derived from an EMBL/GenBank/DDBJ whole genome shotgun (WGS) entry which is preliminary data.</text>
</comment>
<evidence type="ECO:0000313" key="15">
    <source>
        <dbReference type="Proteomes" id="UP000094849"/>
    </source>
</evidence>
<dbReference type="AlphaFoldDB" id="A0A1E2UQ45"/>
<keyword evidence="9 11" id="KW-0012">Acyltransferase</keyword>
<comment type="catalytic activity">
    <reaction evidence="10 11">
        <text>N(6)-[(R)-dihydrolipoyl]-L-lysyl-[protein] + succinyl-CoA = N(6)-[(R)-S(8)-succinyldihydrolipoyl]-L-lysyl-[protein] + CoA</text>
        <dbReference type="Rhea" id="RHEA:15213"/>
        <dbReference type="Rhea" id="RHEA-COMP:10475"/>
        <dbReference type="Rhea" id="RHEA-COMP:20092"/>
        <dbReference type="ChEBI" id="CHEBI:57287"/>
        <dbReference type="ChEBI" id="CHEBI:57292"/>
        <dbReference type="ChEBI" id="CHEBI:83100"/>
        <dbReference type="ChEBI" id="CHEBI:83120"/>
        <dbReference type="EC" id="2.3.1.61"/>
    </reaction>
</comment>
<dbReference type="OrthoDB" id="9805770at2"/>
<evidence type="ECO:0000256" key="11">
    <source>
        <dbReference type="RuleBase" id="RU361138"/>
    </source>
</evidence>
<comment type="similarity">
    <text evidence="3 11">Belongs to the 2-oxoacid dehydrogenase family.</text>
</comment>
<dbReference type="Gene3D" id="2.40.50.100">
    <property type="match status" value="1"/>
</dbReference>
<dbReference type="Pfam" id="PF00364">
    <property type="entry name" value="Biotin_lipoyl"/>
    <property type="match status" value="1"/>
</dbReference>
<evidence type="ECO:0000256" key="8">
    <source>
        <dbReference type="ARBA" id="ARBA00022823"/>
    </source>
</evidence>
<dbReference type="GO" id="GO:0045252">
    <property type="term" value="C:oxoglutarate dehydrogenase complex"/>
    <property type="evidence" value="ECO:0007669"/>
    <property type="project" value="UniProtKB-UniRule"/>
</dbReference>
<name>A0A1E2UQ45_9GAMM</name>
<dbReference type="EC" id="2.3.1.61" evidence="4 11"/>
<dbReference type="FunFam" id="3.30.559.10:FF:000007">
    <property type="entry name" value="Dihydrolipoamide acetyltransferase component of pyruvate dehydrogenase complex"/>
    <property type="match status" value="1"/>
</dbReference>
<sequence>MSIELRVPQLPESVSDATILSWHKQPGESVTQDETLVDLETDKVVLEVPAPQDGVLKEIRFKVGETVQAEDVLALMEAGKAAATTAAASSAPVESEAAAADEAPVLSPAVRRLVNESGIDPTTIKGSGKNGRIVKADVEAAIAAQPTQTAAQPAATAAAATAQAIPEGRVEERVPMTRLRKRVAERLVEAQHTAAILTTFNEVNLQAVSNLRVTYRESFEKKHDVRLGFMSFFVKAAVEALKQFPIINATMDGDDILYHGYFDIGIAVSSPRGLVVPILRDADQLSFAAIEQRIREYGEKAKQGTLSYDDLTGGTFSITNGGVFGSMLSTPILNPPQSAILGMHSIQQRPMVEKGEIVIRPMMYLALSYDHRIIDGRDAVQFLVTIKQLLEDPSRLLLEI</sequence>
<dbReference type="Pfam" id="PF02817">
    <property type="entry name" value="E3_binding"/>
    <property type="match status" value="1"/>
</dbReference>
<evidence type="ECO:0000256" key="10">
    <source>
        <dbReference type="ARBA" id="ARBA00052761"/>
    </source>
</evidence>
<organism evidence="14 15">
    <name type="scientific">Candidatus Thiodiazotropha endoloripes</name>
    <dbReference type="NCBI Taxonomy" id="1818881"/>
    <lineage>
        <taxon>Bacteria</taxon>
        <taxon>Pseudomonadati</taxon>
        <taxon>Pseudomonadota</taxon>
        <taxon>Gammaproteobacteria</taxon>
        <taxon>Chromatiales</taxon>
        <taxon>Sedimenticolaceae</taxon>
        <taxon>Candidatus Thiodiazotropha</taxon>
    </lineage>
</organism>
<accession>A0A1E2UQ45</accession>
<feature type="domain" description="Lipoyl-binding" evidence="12">
    <location>
        <begin position="2"/>
        <end position="77"/>
    </location>
</feature>
<dbReference type="GO" id="GO:0033512">
    <property type="term" value="P:L-lysine catabolic process to acetyl-CoA via saccharopine"/>
    <property type="evidence" value="ECO:0007669"/>
    <property type="project" value="UniProtKB-UniRule"/>
</dbReference>
<evidence type="ECO:0000256" key="6">
    <source>
        <dbReference type="ARBA" id="ARBA00022532"/>
    </source>
</evidence>
<dbReference type="NCBIfam" id="NF004309">
    <property type="entry name" value="PRK05704.1"/>
    <property type="match status" value="1"/>
</dbReference>
<dbReference type="Gene3D" id="3.30.559.10">
    <property type="entry name" value="Chloramphenicol acetyltransferase-like domain"/>
    <property type="match status" value="1"/>
</dbReference>
<evidence type="ECO:0000256" key="9">
    <source>
        <dbReference type="ARBA" id="ARBA00023315"/>
    </source>
</evidence>
<evidence type="ECO:0000256" key="5">
    <source>
        <dbReference type="ARBA" id="ARBA00019511"/>
    </source>
</evidence>
<dbReference type="GO" id="GO:0006099">
    <property type="term" value="P:tricarboxylic acid cycle"/>
    <property type="evidence" value="ECO:0007669"/>
    <property type="project" value="UniProtKB-UniRule"/>
</dbReference>
<protein>
    <recommendedName>
        <fullName evidence="5 11">Dihydrolipoyllysine-residue succinyltransferase component of 2-oxoglutarate dehydrogenase complex</fullName>
        <ecNumber evidence="4 11">2.3.1.61</ecNumber>
    </recommendedName>
    <alternativeName>
        <fullName evidence="11">2-oxoglutarate dehydrogenase complex component E2</fullName>
    </alternativeName>
</protein>
<dbReference type="PANTHER" id="PTHR43416:SF5">
    <property type="entry name" value="DIHYDROLIPOYLLYSINE-RESIDUE SUCCINYLTRANSFERASE COMPONENT OF 2-OXOGLUTARATE DEHYDROGENASE COMPLEX, MITOCHONDRIAL"/>
    <property type="match status" value="1"/>
</dbReference>
<dbReference type="RefSeq" id="WP_069004564.1">
    <property type="nucleotide sequence ID" value="NZ_LVJW01000003.1"/>
</dbReference>
<dbReference type="InterPro" id="IPR001078">
    <property type="entry name" value="2-oxoacid_DH_actylTfrase"/>
</dbReference>
<dbReference type="InterPro" id="IPR023213">
    <property type="entry name" value="CAT-like_dom_sf"/>
</dbReference>
<keyword evidence="7 11" id="KW-0808">Transferase</keyword>
<reference evidence="14 15" key="1">
    <citation type="submission" date="2016-03" db="EMBL/GenBank/DDBJ databases">
        <title>Chemosynthetic sulphur-oxidizing symbionts of marine invertebrate animals are capable of nitrogen fixation.</title>
        <authorList>
            <person name="Petersen J.M."/>
            <person name="Kemper A."/>
            <person name="Gruber-Vodicka H."/>
            <person name="Cardini U."/>
            <person name="Geest Mvander."/>
            <person name="Kleiner M."/>
            <person name="Bulgheresi S."/>
            <person name="Fussmann M."/>
            <person name="Herbold C."/>
            <person name="Seah B.K.B."/>
            <person name="Antony C.Paul."/>
            <person name="Liu D."/>
            <person name="Belitz A."/>
            <person name="Weber M."/>
        </authorList>
    </citation>
    <scope>NUCLEOTIDE SEQUENCE [LARGE SCALE GENOMIC DNA]</scope>
    <source>
        <strain evidence="14">G_D</strain>
    </source>
</reference>
<dbReference type="STRING" id="1818881.A3196_08695"/>
<dbReference type="InterPro" id="IPR006255">
    <property type="entry name" value="SucB"/>
</dbReference>
<dbReference type="InterPro" id="IPR011053">
    <property type="entry name" value="Single_hybrid_motif"/>
</dbReference>
<dbReference type="Pfam" id="PF00198">
    <property type="entry name" value="2-oxoacid_dh"/>
    <property type="match status" value="1"/>
</dbReference>
<gene>
    <name evidence="14" type="ORF">A3196_08695</name>
</gene>
<evidence type="ECO:0000313" key="14">
    <source>
        <dbReference type="EMBL" id="ODB96829.1"/>
    </source>
</evidence>
<dbReference type="InterPro" id="IPR036625">
    <property type="entry name" value="E3-bd_dom_sf"/>
</dbReference>